<organism evidence="6 7">
    <name type="scientific">Musa troglodytarum</name>
    <name type="common">fe'i banana</name>
    <dbReference type="NCBI Taxonomy" id="320322"/>
    <lineage>
        <taxon>Eukaryota</taxon>
        <taxon>Viridiplantae</taxon>
        <taxon>Streptophyta</taxon>
        <taxon>Embryophyta</taxon>
        <taxon>Tracheophyta</taxon>
        <taxon>Spermatophyta</taxon>
        <taxon>Magnoliopsida</taxon>
        <taxon>Liliopsida</taxon>
        <taxon>Zingiberales</taxon>
        <taxon>Musaceae</taxon>
        <taxon>Musa</taxon>
    </lineage>
</organism>
<proteinExistence type="predicted"/>
<evidence type="ECO:0000256" key="2">
    <source>
        <dbReference type="ARBA" id="ARBA00022448"/>
    </source>
</evidence>
<evidence type="ECO:0000256" key="4">
    <source>
        <dbReference type="ARBA" id="ARBA00022737"/>
    </source>
</evidence>
<protein>
    <submittedName>
        <fullName evidence="6">Mitochondrial substrate carrier family protein</fullName>
    </submittedName>
</protein>
<evidence type="ECO:0000256" key="1">
    <source>
        <dbReference type="ARBA" id="ARBA00004141"/>
    </source>
</evidence>
<dbReference type="AlphaFoldDB" id="A0A9E7H8Z4"/>
<keyword evidence="4" id="KW-0677">Repeat</keyword>
<reference evidence="6" key="1">
    <citation type="submission" date="2022-05" db="EMBL/GenBank/DDBJ databases">
        <title>The Musa troglodytarum L. genome provides insights into the mechanism of non-climacteric behaviour and enrichment of carotenoids.</title>
        <authorList>
            <person name="Wang J."/>
        </authorList>
    </citation>
    <scope>NUCLEOTIDE SEQUENCE</scope>
    <source>
        <tissue evidence="6">Leaf</tissue>
    </source>
</reference>
<dbReference type="Pfam" id="PF00153">
    <property type="entry name" value="Mito_carr"/>
    <property type="match status" value="1"/>
</dbReference>
<dbReference type="PANTHER" id="PTHR24089">
    <property type="entry name" value="SOLUTE CARRIER FAMILY 25"/>
    <property type="match status" value="1"/>
</dbReference>
<name>A0A9E7H8Z4_9LILI</name>
<keyword evidence="3" id="KW-0812">Transmembrane</keyword>
<dbReference type="GO" id="GO:0055085">
    <property type="term" value="P:transmembrane transport"/>
    <property type="evidence" value="ECO:0007669"/>
    <property type="project" value="InterPro"/>
</dbReference>
<dbReference type="InterPro" id="IPR018108">
    <property type="entry name" value="MCP_transmembrane"/>
</dbReference>
<dbReference type="Proteomes" id="UP001055439">
    <property type="component" value="Chromosome 8"/>
</dbReference>
<dbReference type="EMBL" id="CP097510">
    <property type="protein sequence ID" value="URE26983.1"/>
    <property type="molecule type" value="Genomic_DNA"/>
</dbReference>
<dbReference type="GO" id="GO:0015748">
    <property type="term" value="P:organophosphate ester transport"/>
    <property type="evidence" value="ECO:0007669"/>
    <property type="project" value="UniProtKB-ARBA"/>
</dbReference>
<evidence type="ECO:0000313" key="7">
    <source>
        <dbReference type="Proteomes" id="UP001055439"/>
    </source>
</evidence>
<keyword evidence="5" id="KW-0472">Membrane</keyword>
<accession>A0A9E7H8Z4</accession>
<dbReference type="Gene3D" id="1.50.40.10">
    <property type="entry name" value="Mitochondrial carrier domain"/>
    <property type="match status" value="1"/>
</dbReference>
<dbReference type="OrthoDB" id="1705725at2759"/>
<evidence type="ECO:0000256" key="5">
    <source>
        <dbReference type="ARBA" id="ARBA00023136"/>
    </source>
</evidence>
<dbReference type="GO" id="GO:0016020">
    <property type="term" value="C:membrane"/>
    <property type="evidence" value="ECO:0007669"/>
    <property type="project" value="UniProtKB-SubCell"/>
</dbReference>
<gene>
    <name evidence="6" type="ORF">MUK42_13805</name>
</gene>
<dbReference type="SUPFAM" id="SSF103506">
    <property type="entry name" value="Mitochondrial carrier"/>
    <property type="match status" value="1"/>
</dbReference>
<keyword evidence="7" id="KW-1185">Reference proteome</keyword>
<dbReference type="InterPro" id="IPR002067">
    <property type="entry name" value="MCP"/>
</dbReference>
<dbReference type="PRINTS" id="PR00926">
    <property type="entry name" value="MITOCARRIER"/>
</dbReference>
<dbReference type="GO" id="GO:0015711">
    <property type="term" value="P:organic anion transport"/>
    <property type="evidence" value="ECO:0007669"/>
    <property type="project" value="UniProtKB-ARBA"/>
</dbReference>
<comment type="subcellular location">
    <subcellularLocation>
        <location evidence="1">Membrane</location>
        <topology evidence="1">Multi-pass membrane protein</topology>
    </subcellularLocation>
</comment>
<sequence length="152" mass="16422">MASEESAVTTIMNLAGEAKLTREGVKAPGYAVVSICKSLVAGGVVGGVSRTAVAPLERLKILLQIITYNCKCSYLCQCNTTEVIMLCSILFINSGICVSVERKQVLGIYGNLRVYGDYSEAMVLTAHGLSPIRQSRTAVAPLERLKILLQYY</sequence>
<evidence type="ECO:0000256" key="3">
    <source>
        <dbReference type="ARBA" id="ARBA00022692"/>
    </source>
</evidence>
<dbReference type="InterPro" id="IPR023395">
    <property type="entry name" value="MCP_dom_sf"/>
</dbReference>
<keyword evidence="2" id="KW-0813">Transport</keyword>
<evidence type="ECO:0000313" key="6">
    <source>
        <dbReference type="EMBL" id="URE26983.1"/>
    </source>
</evidence>